<evidence type="ECO:0000259" key="1">
    <source>
        <dbReference type="Pfam" id="PF07883"/>
    </source>
</evidence>
<evidence type="ECO:0000313" key="3">
    <source>
        <dbReference type="Proteomes" id="UP000002019"/>
    </source>
</evidence>
<accession>B0VGB1</accession>
<dbReference type="CDD" id="cd06984">
    <property type="entry name" value="cupin_Moth_1897"/>
    <property type="match status" value="1"/>
</dbReference>
<dbReference type="InterPro" id="IPR011051">
    <property type="entry name" value="RmlC_Cupin_sf"/>
</dbReference>
<dbReference type="Pfam" id="PF07883">
    <property type="entry name" value="Cupin_2"/>
    <property type="match status" value="1"/>
</dbReference>
<dbReference type="Proteomes" id="UP000002019">
    <property type="component" value="Chromosome"/>
</dbReference>
<dbReference type="OrthoDB" id="9806121at2"/>
<name>B0VGB1_CLOAI</name>
<dbReference type="AlphaFoldDB" id="B0VGB1"/>
<dbReference type="Gene3D" id="2.60.120.10">
    <property type="entry name" value="Jelly Rolls"/>
    <property type="match status" value="1"/>
</dbReference>
<dbReference type="PANTHER" id="PTHR37694">
    <property type="entry name" value="SLR8022 PROTEIN"/>
    <property type="match status" value="1"/>
</dbReference>
<dbReference type="eggNOG" id="COG0662">
    <property type="taxonomic scope" value="Bacteria"/>
</dbReference>
<evidence type="ECO:0000313" key="2">
    <source>
        <dbReference type="EMBL" id="CAO80348.1"/>
    </source>
</evidence>
<sequence>MKSRTWQDVKPKVNANGILGSKIYEAPEGEIVHLNLAPGAHLKKHITPVNVAFYVLEGTATLEIGEEKQSFPEDTLIESPKDIPHGVFNEGNSNLRLLVIKMPKP</sequence>
<dbReference type="STRING" id="459349.CLOAM0446"/>
<dbReference type="SUPFAM" id="SSF51182">
    <property type="entry name" value="RmlC-like cupins"/>
    <property type="match status" value="1"/>
</dbReference>
<dbReference type="HOGENOM" id="CLU_165492_0_0_0"/>
<gene>
    <name evidence="2" type="ordered locus">CLOAM0446</name>
</gene>
<dbReference type="InterPro" id="IPR013096">
    <property type="entry name" value="Cupin_2"/>
</dbReference>
<dbReference type="InterPro" id="IPR014710">
    <property type="entry name" value="RmlC-like_jellyroll"/>
</dbReference>
<dbReference type="EMBL" id="CU466930">
    <property type="protein sequence ID" value="CAO80348.1"/>
    <property type="molecule type" value="Genomic_DNA"/>
</dbReference>
<proteinExistence type="predicted"/>
<dbReference type="KEGG" id="caci:CLOAM0446"/>
<dbReference type="PANTHER" id="PTHR37694:SF1">
    <property type="entry name" value="SLR8022 PROTEIN"/>
    <property type="match status" value="1"/>
</dbReference>
<keyword evidence="3" id="KW-1185">Reference proteome</keyword>
<reference evidence="2 3" key="1">
    <citation type="journal article" date="2008" name="J. Bacteriol.">
        <title>'Candidatus Cloacamonas acidaminovorans': genome sequence reconstruction provides a first glimpse of a new bacterial division.</title>
        <authorList>
            <person name="Pelletier E."/>
            <person name="Kreimeyer A."/>
            <person name="Bocs S."/>
            <person name="Rouy Z."/>
            <person name="Gyapay G."/>
            <person name="Chouari R."/>
            <person name="Riviere D."/>
            <person name="Ganesan A."/>
            <person name="Daegelen P."/>
            <person name="Sghir A."/>
            <person name="Cohen G.N."/>
            <person name="Medigue C."/>
            <person name="Weissenbach J."/>
            <person name="Le Paslier D."/>
        </authorList>
    </citation>
    <scope>NUCLEOTIDE SEQUENCE [LARGE SCALE GENOMIC DNA]</scope>
    <source>
        <strain evidence="3">Evry</strain>
    </source>
</reference>
<feature type="domain" description="Cupin type-2" evidence="1">
    <location>
        <begin position="33"/>
        <end position="100"/>
    </location>
</feature>
<organism evidence="2 3">
    <name type="scientific">Cloacimonas acidaminovorans (strain Evry)</name>
    <dbReference type="NCBI Taxonomy" id="459349"/>
    <lineage>
        <taxon>Bacteria</taxon>
        <taxon>Pseudomonadati</taxon>
        <taxon>Candidatus Cloacimonadota</taxon>
        <taxon>Candidatus Cloacimonadia</taxon>
        <taxon>Candidatus Cloacimonadales</taxon>
        <taxon>Candidatus Cloacimonadaceae</taxon>
        <taxon>Candidatus Cloacimonas</taxon>
    </lineage>
</organism>
<protein>
    <recommendedName>
        <fullName evidence="1">Cupin type-2 domain-containing protein</fullName>
    </recommendedName>
</protein>
<dbReference type="RefSeq" id="WP_015424209.1">
    <property type="nucleotide sequence ID" value="NC_020449.1"/>
</dbReference>